<protein>
    <submittedName>
        <fullName evidence="11">8-methylmenaquinol:fumarate reductase membrane anchor subunit</fullName>
        <ecNumber evidence="11">1.3.5.-</ecNumber>
    </submittedName>
</protein>
<dbReference type="GO" id="GO:0015948">
    <property type="term" value="P:methanogenesis"/>
    <property type="evidence" value="ECO:0007669"/>
    <property type="project" value="UniProtKB-KW"/>
</dbReference>
<comment type="similarity">
    <text evidence="3">Belongs to the HdrB family.</text>
</comment>
<dbReference type="Gene3D" id="1.20.1050.140">
    <property type="match status" value="1"/>
</dbReference>
<evidence type="ECO:0000256" key="2">
    <source>
        <dbReference type="ARBA" id="ARBA00004808"/>
    </source>
</evidence>
<keyword evidence="7 11" id="KW-0560">Oxidoreductase</keyword>
<accession>A0AA96V5A1</accession>
<evidence type="ECO:0000256" key="9">
    <source>
        <dbReference type="ARBA" id="ARBA00023014"/>
    </source>
</evidence>
<dbReference type="GO" id="GO:0051912">
    <property type="term" value="F:CoB--CoM heterodisulfide reductase activity"/>
    <property type="evidence" value="ECO:0007669"/>
    <property type="project" value="InterPro"/>
</dbReference>
<keyword evidence="8" id="KW-0408">Iron</keyword>
<comment type="pathway">
    <text evidence="2">Cofactor metabolism; coenzyme M-coenzyme B heterodisulfide reduction; coenzyme B and coenzyme M from coenzyme M-coenzyme B heterodisulfide: step 1/1.</text>
</comment>
<evidence type="ECO:0000256" key="1">
    <source>
        <dbReference type="ARBA" id="ARBA00001966"/>
    </source>
</evidence>
<dbReference type="EMBL" id="CP131061">
    <property type="protein sequence ID" value="WNY26919.1"/>
    <property type="molecule type" value="Genomic_DNA"/>
</dbReference>
<dbReference type="NCBIfam" id="TIGR03288">
    <property type="entry name" value="CoB_CoM_SS_B"/>
    <property type="match status" value="1"/>
</dbReference>
<dbReference type="InterPro" id="IPR004017">
    <property type="entry name" value="Cys_rich_dom"/>
</dbReference>
<organism evidence="11 12">
    <name type="scientific">Methanolapillus ohkumae</name>
    <dbReference type="NCBI Taxonomy" id="3028298"/>
    <lineage>
        <taxon>Archaea</taxon>
        <taxon>Methanobacteriati</taxon>
        <taxon>Methanobacteriota</taxon>
        <taxon>Stenosarchaea group</taxon>
        <taxon>Methanomicrobia</taxon>
        <taxon>Methanosarcinales</taxon>
        <taxon>Methanosarcinaceae</taxon>
        <taxon>Methanolapillus</taxon>
    </lineage>
</organism>
<evidence type="ECO:0000313" key="12">
    <source>
        <dbReference type="Proteomes" id="UP001304970"/>
    </source>
</evidence>
<dbReference type="EC" id="1.3.5.-" evidence="11"/>
<evidence type="ECO:0000256" key="8">
    <source>
        <dbReference type="ARBA" id="ARBA00023004"/>
    </source>
</evidence>
<dbReference type="GO" id="GO:0046872">
    <property type="term" value="F:metal ion binding"/>
    <property type="evidence" value="ECO:0007669"/>
    <property type="project" value="UniProtKB-KW"/>
</dbReference>
<dbReference type="PANTHER" id="PTHR42947">
    <property type="entry name" value="COB--COM HETERODISULFIDE REDUCTASE SUBUNIT B 1"/>
    <property type="match status" value="1"/>
</dbReference>
<evidence type="ECO:0000259" key="10">
    <source>
        <dbReference type="Pfam" id="PF02754"/>
    </source>
</evidence>
<dbReference type="Pfam" id="PF02754">
    <property type="entry name" value="CCG"/>
    <property type="match status" value="2"/>
</dbReference>
<keyword evidence="6" id="KW-0484">Methanogenesis</keyword>
<proteinExistence type="inferred from homology"/>
<evidence type="ECO:0000256" key="6">
    <source>
        <dbReference type="ARBA" id="ARBA00022994"/>
    </source>
</evidence>
<sequence length="325" mass="35861">MDFWEFMQIMSTTTESGKTKEAQSLSLFLGCVAPNRYPGIELASRRVMKELGVNLLELKGASCCPAPGVFKSFDKTTWLSLASRNIVLSEQMGMDLLTVCNGCFGSLGEANHTLKHDPDHKKEVNAKLSEIGMQYQGNINVRHIMEYLAKDVGVDAIRSKVTVPLDGIKVAVHYGCHLIRPSKEKEGLGSSENPRFFDDLVNATGAKSVDYEDKLLCCGAGGGARSAFLDTTLKMTEKKLDILQREEYDCIVDACPFCHLQFDSGQVQLNKSTGKNYKIPVLHYAQLLGLAFGHTPQELGIPMNMTCNPAFEEKILALSQKKKVE</sequence>
<evidence type="ECO:0000256" key="3">
    <source>
        <dbReference type="ARBA" id="ARBA00010431"/>
    </source>
</evidence>
<keyword evidence="12" id="KW-1185">Reference proteome</keyword>
<dbReference type="AlphaFoldDB" id="A0AA96V5A1"/>
<evidence type="ECO:0000256" key="7">
    <source>
        <dbReference type="ARBA" id="ARBA00023002"/>
    </source>
</evidence>
<keyword evidence="9" id="KW-0411">Iron-sulfur</keyword>
<gene>
    <name evidence="11" type="primary">sdhE</name>
    <name evidence="11" type="ORF">MsAm2_07020</name>
</gene>
<comment type="cofactor">
    <cofactor evidence="1">
        <name>[4Fe-4S] cluster</name>
        <dbReference type="ChEBI" id="CHEBI:49883"/>
    </cofactor>
</comment>
<keyword evidence="5" id="KW-0479">Metal-binding</keyword>
<keyword evidence="4" id="KW-0004">4Fe-4S</keyword>
<feature type="domain" description="Cysteine-rich" evidence="10">
    <location>
        <begin position="27"/>
        <end position="107"/>
    </location>
</feature>
<dbReference type="PANTHER" id="PTHR42947:SF1">
    <property type="entry name" value="COB--COM HETERODISULFIDE REDUCTASE SUBUNIT B 1"/>
    <property type="match status" value="1"/>
</dbReference>
<feature type="domain" description="Cysteine-rich" evidence="10">
    <location>
        <begin position="170"/>
        <end position="263"/>
    </location>
</feature>
<dbReference type="Proteomes" id="UP001304970">
    <property type="component" value="Chromosome"/>
</dbReference>
<evidence type="ECO:0000313" key="11">
    <source>
        <dbReference type="EMBL" id="WNY26919.1"/>
    </source>
</evidence>
<dbReference type="InterPro" id="IPR051278">
    <property type="entry name" value="HdrB/HdrD_reductase"/>
</dbReference>
<reference evidence="11 12" key="1">
    <citation type="submission" date="2023-07" db="EMBL/GenBank/DDBJ databases">
        <title>Closed genome sequence of Methanosarcinaceae archaeon Am2.</title>
        <authorList>
            <person name="Poehlein A."/>
            <person name="Protasov E."/>
            <person name="Platt K."/>
            <person name="Reeh H."/>
            <person name="Daniel R."/>
            <person name="Brune A."/>
        </authorList>
    </citation>
    <scope>NUCLEOTIDE SEQUENCE [LARGE SCALE GENOMIC DNA]</scope>
    <source>
        <strain evidence="11 12">Am2</strain>
    </source>
</reference>
<dbReference type="GO" id="GO:0051539">
    <property type="term" value="F:4 iron, 4 sulfur cluster binding"/>
    <property type="evidence" value="ECO:0007669"/>
    <property type="project" value="UniProtKB-KW"/>
</dbReference>
<evidence type="ECO:0000256" key="4">
    <source>
        <dbReference type="ARBA" id="ARBA00022485"/>
    </source>
</evidence>
<evidence type="ECO:0000256" key="5">
    <source>
        <dbReference type="ARBA" id="ARBA00022723"/>
    </source>
</evidence>
<dbReference type="InterPro" id="IPR017678">
    <property type="entry name" value="CoB/CoM_hetero-S_Rdtase_bsu"/>
</dbReference>
<name>A0AA96V5A1_9EURY</name>